<evidence type="ECO:0000313" key="5">
    <source>
        <dbReference type="Proteomes" id="UP000266841"/>
    </source>
</evidence>
<dbReference type="InterPro" id="IPR000608">
    <property type="entry name" value="UBC"/>
</dbReference>
<dbReference type="SMART" id="SM00212">
    <property type="entry name" value="UBCc"/>
    <property type="match status" value="1"/>
</dbReference>
<evidence type="ECO:0000259" key="3">
    <source>
        <dbReference type="PROSITE" id="PS50127"/>
    </source>
</evidence>
<organism evidence="4 5">
    <name type="scientific">Thalassiosira oceanica</name>
    <name type="common">Marine diatom</name>
    <dbReference type="NCBI Taxonomy" id="159749"/>
    <lineage>
        <taxon>Eukaryota</taxon>
        <taxon>Sar</taxon>
        <taxon>Stramenopiles</taxon>
        <taxon>Ochrophyta</taxon>
        <taxon>Bacillariophyta</taxon>
        <taxon>Coscinodiscophyceae</taxon>
        <taxon>Thalassiosirophycidae</taxon>
        <taxon>Thalassiosirales</taxon>
        <taxon>Thalassiosiraceae</taxon>
        <taxon>Thalassiosira</taxon>
    </lineage>
</organism>
<feature type="compositionally biased region" description="Polar residues" evidence="1">
    <location>
        <begin position="495"/>
        <end position="508"/>
    </location>
</feature>
<evidence type="ECO:0000256" key="1">
    <source>
        <dbReference type="SAM" id="MobiDB-lite"/>
    </source>
</evidence>
<dbReference type="PROSITE" id="PS50127">
    <property type="entry name" value="UBC_2"/>
    <property type="match status" value="1"/>
</dbReference>
<keyword evidence="5" id="KW-1185">Reference proteome</keyword>
<accession>K0TR19</accession>
<feature type="compositionally biased region" description="Polar residues" evidence="1">
    <location>
        <begin position="243"/>
        <end position="257"/>
    </location>
</feature>
<feature type="domain" description="UBC core" evidence="3">
    <location>
        <begin position="261"/>
        <end position="428"/>
    </location>
</feature>
<feature type="compositionally biased region" description="Polar residues" evidence="1">
    <location>
        <begin position="473"/>
        <end position="486"/>
    </location>
</feature>
<proteinExistence type="predicted"/>
<dbReference type="SUPFAM" id="SSF54495">
    <property type="entry name" value="UBC-like"/>
    <property type="match status" value="1"/>
</dbReference>
<dbReference type="Gene3D" id="3.10.110.10">
    <property type="entry name" value="Ubiquitin Conjugating Enzyme"/>
    <property type="match status" value="1"/>
</dbReference>
<evidence type="ECO:0000256" key="2">
    <source>
        <dbReference type="SAM" id="SignalP"/>
    </source>
</evidence>
<gene>
    <name evidence="4" type="ORF">THAOC_01168</name>
</gene>
<name>K0TR19_THAOC</name>
<comment type="caution">
    <text evidence="4">The sequence shown here is derived from an EMBL/GenBank/DDBJ whole genome shotgun (WGS) entry which is preliminary data.</text>
</comment>
<dbReference type="eggNOG" id="KOG0894">
    <property type="taxonomic scope" value="Eukaryota"/>
</dbReference>
<dbReference type="CDD" id="cd23799">
    <property type="entry name" value="UBCc_UBE2J"/>
    <property type="match status" value="1"/>
</dbReference>
<dbReference type="EMBL" id="AGNL01001391">
    <property type="protein sequence ID" value="EJK77027.1"/>
    <property type="molecule type" value="Genomic_DNA"/>
</dbReference>
<feature type="region of interest" description="Disordered" evidence="1">
    <location>
        <begin position="67"/>
        <end position="183"/>
    </location>
</feature>
<dbReference type="Proteomes" id="UP000266841">
    <property type="component" value="Unassembled WGS sequence"/>
</dbReference>
<feature type="compositionally biased region" description="Basic residues" evidence="1">
    <location>
        <begin position="84"/>
        <end position="93"/>
    </location>
</feature>
<dbReference type="Pfam" id="PF00179">
    <property type="entry name" value="UQ_con"/>
    <property type="match status" value="1"/>
</dbReference>
<dbReference type="AlphaFoldDB" id="K0TR19"/>
<keyword evidence="2" id="KW-0732">Signal</keyword>
<feature type="compositionally biased region" description="Basic and acidic residues" evidence="1">
    <location>
        <begin position="174"/>
        <end position="183"/>
    </location>
</feature>
<feature type="signal peptide" evidence="2">
    <location>
        <begin position="1"/>
        <end position="30"/>
    </location>
</feature>
<feature type="region of interest" description="Disordered" evidence="1">
    <location>
        <begin position="217"/>
        <end position="260"/>
    </location>
</feature>
<dbReference type="InterPro" id="IPR016135">
    <property type="entry name" value="UBQ-conjugating_enzyme/RWD"/>
</dbReference>
<dbReference type="OrthoDB" id="1158011at2759"/>
<evidence type="ECO:0000313" key="4">
    <source>
        <dbReference type="EMBL" id="EJK77027.1"/>
    </source>
</evidence>
<dbReference type="PANTHER" id="PTHR24067">
    <property type="entry name" value="UBIQUITIN-CONJUGATING ENZYME E2"/>
    <property type="match status" value="1"/>
</dbReference>
<protein>
    <recommendedName>
        <fullName evidence="3">UBC core domain-containing protein</fullName>
    </recommendedName>
</protein>
<sequence length="556" mass="61850">MGPSCLAMQINKRHIAVALLLSIVAQSTSSSQHQAPPSNPGLPVEVSQLKLKRRKRRRKTQVICGDVGQNSLDDTSEMLGDAPKRKRRKKRRGITTTARQRTGGTQEMLIPIGYSMDEGPEDLGDRFDETGRAQLDSPTTLDVEASPDDRGDSSTESAPLKVDSEESSETISYTDEKTGEKYEKTIREEEETIEDSSIDGFVVTADVISSESFETVQDGESTTTFKVSKKRRQQRVRVSRSSTTAPGPSRRTQSVSTRDNECLRRVKREWREAVKMGVAFDWTTGHTINEQLPSDRNNYVRLGPLGKNMLRWHFSCQGPANSVYSTGLYHGKVILPRDYPGSPPRVQMLTPSGRFLCGHDICLSASNYHPESWTPRWTVLSLVDALRLHMLTTANEIGGVSASDEKRRQYAESSQSWNVPGVVDHGRMISEGIFPLLSDRKGGDAMNDDDVSHCELGNVPIEEDHAKVDRQLSQEGTGTDHPSTKQIKSKYSKQPKLSTDESPIPATQTNQGLGLIPLLLKRTLIESLKLPLRILSLILMSLTAIESRLRRILDNI</sequence>
<dbReference type="InterPro" id="IPR050113">
    <property type="entry name" value="Ub_conjugating_enzyme"/>
</dbReference>
<feature type="chain" id="PRO_5003838197" description="UBC core domain-containing protein" evidence="2">
    <location>
        <begin position="31"/>
        <end position="556"/>
    </location>
</feature>
<reference evidence="4 5" key="1">
    <citation type="journal article" date="2012" name="Genome Biol.">
        <title>Genome and low-iron response of an oceanic diatom adapted to chronic iron limitation.</title>
        <authorList>
            <person name="Lommer M."/>
            <person name="Specht M."/>
            <person name="Roy A.S."/>
            <person name="Kraemer L."/>
            <person name="Andreson R."/>
            <person name="Gutowska M.A."/>
            <person name="Wolf J."/>
            <person name="Bergner S.V."/>
            <person name="Schilhabel M.B."/>
            <person name="Klostermeier U.C."/>
            <person name="Beiko R.G."/>
            <person name="Rosenstiel P."/>
            <person name="Hippler M."/>
            <person name="Laroche J."/>
        </authorList>
    </citation>
    <scope>NUCLEOTIDE SEQUENCE [LARGE SCALE GENOMIC DNA]</scope>
    <source>
        <strain evidence="4 5">CCMP1005</strain>
    </source>
</reference>
<feature type="compositionally biased region" description="Low complexity" evidence="1">
    <location>
        <begin position="94"/>
        <end position="105"/>
    </location>
</feature>
<feature type="region of interest" description="Disordered" evidence="1">
    <location>
        <begin position="473"/>
        <end position="508"/>
    </location>
</feature>
<feature type="compositionally biased region" description="Basic residues" evidence="1">
    <location>
        <begin position="227"/>
        <end position="238"/>
    </location>
</feature>